<feature type="disulfide bond" evidence="15">
    <location>
        <begin position="89"/>
        <end position="343"/>
    </location>
</feature>
<dbReference type="EMBL" id="CP012523">
    <property type="protein sequence ID" value="ALC38173.1"/>
    <property type="molecule type" value="Genomic_DNA"/>
</dbReference>
<organism evidence="20 21">
    <name type="scientific">Drosophila busckii</name>
    <name type="common">Fruit fly</name>
    <dbReference type="NCBI Taxonomy" id="30019"/>
    <lineage>
        <taxon>Eukaryota</taxon>
        <taxon>Metazoa</taxon>
        <taxon>Ecdysozoa</taxon>
        <taxon>Arthropoda</taxon>
        <taxon>Hexapoda</taxon>
        <taxon>Insecta</taxon>
        <taxon>Pterygota</taxon>
        <taxon>Neoptera</taxon>
        <taxon>Endopterygota</taxon>
        <taxon>Diptera</taxon>
        <taxon>Brachycera</taxon>
        <taxon>Muscomorpha</taxon>
        <taxon>Ephydroidea</taxon>
        <taxon>Drosophilidae</taxon>
        <taxon>Drosophila</taxon>
    </lineage>
</organism>
<sequence>MFNNCFKTLKLLWFLWPLLLSSLHLEIAAQTSQNINVFFINEVDNEPAAKAVEVVLTYLKKNSNYGLSVQVESIEANRTDAKILLEAICQKYLSSIEKKQTPHLVFDTTKSGVASETVKSFTQALGLPTISASYGQEGDLRQWRDLDESKQKYLLQVMPPGDIIPEAVRSIVKHLNITNAAILYDDTFVMDHKYKSLLQNIQTRHVITAIAKDGKREREEQIEKLRNLDINNFFILGNLQSIRMVLESVKPAYFERNFAWHAITQSEGEVSSQRDNATIMFLKPMAYTQYRDRLGLLRTTYNLNEEPQLSSAFYFDLALRSFLTIKEMLQSGAWPKDMEYLKCDDYQGGNTPERNIDLRQYFTQVSEPTSYGTFELVTQPRKAFNGFSYMKFEMDINVLQIRGGSSVNSKSIGSWTAGLDSPLVVKDEEQMKNLTADTVYRIYTVVVGVLNISFNYILLLFTLRLQQAPFIMRDETAPKGYKGYCIDLINEIAAIVHFDYEIQEVEDGKFGNMDEKGEWNGIIKKLIDKQADIGLGSMSVMAEREIVIDFTVPYYDLVGITIMMQRPSSPSSLFKFLTVLETNVWLCILAAYFFTSFLMWIFDRWSPYSYQNNREKYKDDEEKREFNLKECLWFCMTSLTPQGGGEAPKNLSGRLVAATWWLFGFIIIASYTANLAAFLTVSRLDTPVESLDDLAKQYKILYAPLNGSAAMTYFERMANIEQMFYEIWKDLSLNDSLTPLERSKLAVWDYPVSDKYTKMWQAMQEAGLPATLDEAVIRVRNSTTATGFAFLGDATDIRYLQLTNCDLQVVGEEFSRKPYAIAVQQGSHLKDQFNNAILTLLNKRQLEKLKEKWWKNDEAQATCEKPEDQSDGISIQNIGGVFIVIFVGIGMACITLVFEYWWYRYRKNPRIIDVVEANSDRALNAKDGEKVSDGVILGHSGEKFEKSKAALRPRFNQYPATFKPRF</sequence>
<dbReference type="Pfam" id="PF00060">
    <property type="entry name" value="Lig_chan"/>
    <property type="match status" value="1"/>
</dbReference>
<keyword evidence="11" id="KW-1071">Ligand-gated ion channel</keyword>
<dbReference type="FunFam" id="3.40.190.10:FF:000176">
    <property type="entry name" value="Ionotropic receptor 25a"/>
    <property type="match status" value="1"/>
</dbReference>
<evidence type="ECO:0000256" key="15">
    <source>
        <dbReference type="PIRSR" id="PIRSR601508-3"/>
    </source>
</evidence>
<dbReference type="Pfam" id="PF10613">
    <property type="entry name" value="Lig_chan-Glu_bd"/>
    <property type="match status" value="1"/>
</dbReference>
<dbReference type="FunFam" id="3.40.50.2300:FF:000384">
    <property type="entry name" value="Ionotropic receptor 25a"/>
    <property type="match status" value="1"/>
</dbReference>
<evidence type="ECO:0000256" key="17">
    <source>
        <dbReference type="SAM" id="SignalP"/>
    </source>
</evidence>
<feature type="transmembrane region" description="Helical" evidence="16">
    <location>
        <begin position="878"/>
        <end position="902"/>
    </location>
</feature>
<keyword evidence="15" id="KW-1015">Disulfide bond</keyword>
<dbReference type="Gene3D" id="3.40.190.10">
    <property type="entry name" value="Periplasmic binding protein-like II"/>
    <property type="match status" value="2"/>
</dbReference>
<evidence type="ECO:0000313" key="21">
    <source>
        <dbReference type="Proteomes" id="UP000494163"/>
    </source>
</evidence>
<dbReference type="SMART" id="SM00918">
    <property type="entry name" value="Lig_chan-Glu_bd"/>
    <property type="match status" value="1"/>
</dbReference>
<dbReference type="STRING" id="30019.A0A0M3QT25"/>
<keyword evidence="4" id="KW-1003">Cell membrane</keyword>
<comment type="similarity">
    <text evidence="2">Belongs to the glutamate-gated ion channel (TC 1.A.10.1) family.</text>
</comment>
<proteinExistence type="inferred from homology"/>
<dbReference type="InterPro" id="IPR001320">
    <property type="entry name" value="Iontro_rcpt_C"/>
</dbReference>
<feature type="site" description="Crucial to convey clamshell closure to channel opening" evidence="14">
    <location>
        <position position="688"/>
    </location>
</feature>
<evidence type="ECO:0000256" key="1">
    <source>
        <dbReference type="ARBA" id="ARBA00004651"/>
    </source>
</evidence>
<dbReference type="PANTHER" id="PTHR18966">
    <property type="entry name" value="IONOTROPIC GLUTAMATE RECEPTOR"/>
    <property type="match status" value="1"/>
</dbReference>
<dbReference type="Gene3D" id="3.40.50.2300">
    <property type="match status" value="1"/>
</dbReference>
<evidence type="ECO:0000256" key="5">
    <source>
        <dbReference type="ARBA" id="ARBA00022692"/>
    </source>
</evidence>
<evidence type="ECO:0000256" key="16">
    <source>
        <dbReference type="SAM" id="Phobius"/>
    </source>
</evidence>
<accession>A0A0M3QT25</accession>
<dbReference type="SUPFAM" id="SSF53822">
    <property type="entry name" value="Periplasmic binding protein-like I"/>
    <property type="match status" value="1"/>
</dbReference>
<evidence type="ECO:0000256" key="12">
    <source>
        <dbReference type="ARBA" id="ARBA00023303"/>
    </source>
</evidence>
<keyword evidence="12" id="KW-0407">Ion channel</keyword>
<evidence type="ECO:0000256" key="9">
    <source>
        <dbReference type="ARBA" id="ARBA00023170"/>
    </source>
</evidence>
<evidence type="ECO:0000256" key="4">
    <source>
        <dbReference type="ARBA" id="ARBA00022475"/>
    </source>
</evidence>
<dbReference type="GO" id="GO:0005886">
    <property type="term" value="C:plasma membrane"/>
    <property type="evidence" value="ECO:0007669"/>
    <property type="project" value="UniProtKB-SubCell"/>
</dbReference>
<evidence type="ECO:0000256" key="6">
    <source>
        <dbReference type="ARBA" id="ARBA00022989"/>
    </source>
</evidence>
<keyword evidence="8 16" id="KW-0472">Membrane</keyword>
<dbReference type="GO" id="GO:0015276">
    <property type="term" value="F:ligand-gated monoatomic ion channel activity"/>
    <property type="evidence" value="ECO:0007669"/>
    <property type="project" value="InterPro"/>
</dbReference>
<keyword evidence="3" id="KW-0813">Transport</keyword>
<keyword evidence="5 16" id="KW-0812">Transmembrane</keyword>
<feature type="chain" id="PRO_5005787876" evidence="17">
    <location>
        <begin position="22"/>
        <end position="966"/>
    </location>
</feature>
<dbReference type="AlphaFoldDB" id="A0A0M3QT25"/>
<feature type="transmembrane region" description="Helical" evidence="16">
    <location>
        <begin position="658"/>
        <end position="681"/>
    </location>
</feature>
<feature type="binding site" evidence="13">
    <location>
        <position position="793"/>
    </location>
    <ligand>
        <name>L-glutamate</name>
        <dbReference type="ChEBI" id="CHEBI:29985"/>
    </ligand>
</feature>
<dbReference type="CDD" id="cd13717">
    <property type="entry name" value="PBP2_iGluR_putative"/>
    <property type="match status" value="1"/>
</dbReference>
<gene>
    <name evidence="20" type="ORF">Dbus_chr2Lg258</name>
</gene>
<evidence type="ECO:0000256" key="7">
    <source>
        <dbReference type="ARBA" id="ARBA00023065"/>
    </source>
</evidence>
<feature type="domain" description="Ionotropic glutamate receptor C-terminal" evidence="18">
    <location>
        <begin position="458"/>
        <end position="856"/>
    </location>
</feature>
<dbReference type="InterPro" id="IPR001508">
    <property type="entry name" value="Iono_Glu_rcpt_met"/>
</dbReference>
<dbReference type="OrthoDB" id="5984008at2759"/>
<evidence type="ECO:0000259" key="18">
    <source>
        <dbReference type="SMART" id="SM00079"/>
    </source>
</evidence>
<dbReference type="CDD" id="cd06383">
    <property type="entry name" value="PBP1_iGluR_AMPA_Like"/>
    <property type="match status" value="1"/>
</dbReference>
<keyword evidence="6 16" id="KW-1133">Transmembrane helix</keyword>
<dbReference type="SMR" id="A0A0M3QT25"/>
<keyword evidence="9" id="KW-0675">Receptor</keyword>
<dbReference type="Proteomes" id="UP000494163">
    <property type="component" value="Chromosome 2L"/>
</dbReference>
<feature type="signal peptide" evidence="17">
    <location>
        <begin position="1"/>
        <end position="21"/>
    </location>
</feature>
<protein>
    <submittedName>
        <fullName evidence="20">Ir25a</fullName>
    </submittedName>
</protein>
<feature type="binding site" evidence="13">
    <location>
        <position position="544"/>
    </location>
    <ligand>
        <name>L-glutamate</name>
        <dbReference type="ChEBI" id="CHEBI:29985"/>
    </ligand>
</feature>
<evidence type="ECO:0000256" key="8">
    <source>
        <dbReference type="ARBA" id="ARBA00023136"/>
    </source>
</evidence>
<name>A0A0M3QT25_DROBS</name>
<feature type="domain" description="Ionotropic glutamate receptor L-glutamate and glycine-binding" evidence="19">
    <location>
        <begin position="469"/>
        <end position="528"/>
    </location>
</feature>
<feature type="binding site" evidence="13">
    <location>
        <position position="539"/>
    </location>
    <ligand>
        <name>L-glutamate</name>
        <dbReference type="ChEBI" id="CHEBI:29985"/>
    </ligand>
</feature>
<evidence type="ECO:0000256" key="13">
    <source>
        <dbReference type="PIRSR" id="PIRSR601508-1"/>
    </source>
</evidence>
<dbReference type="InterPro" id="IPR028082">
    <property type="entry name" value="Peripla_BP_I"/>
</dbReference>
<dbReference type="PRINTS" id="PR00177">
    <property type="entry name" value="NMDARECEPTOR"/>
</dbReference>
<evidence type="ECO:0000256" key="11">
    <source>
        <dbReference type="ARBA" id="ARBA00023286"/>
    </source>
</evidence>
<keyword evidence="21" id="KW-1185">Reference proteome</keyword>
<feature type="disulfide bond" evidence="15">
    <location>
        <begin position="805"/>
        <end position="863"/>
    </location>
</feature>
<feature type="transmembrane region" description="Helical" evidence="16">
    <location>
        <begin position="440"/>
        <end position="463"/>
    </location>
</feature>
<dbReference type="InterPro" id="IPR015683">
    <property type="entry name" value="Ionotropic_Glu_rcpt"/>
</dbReference>
<dbReference type="SMART" id="SM00079">
    <property type="entry name" value="PBPe"/>
    <property type="match status" value="1"/>
</dbReference>
<dbReference type="InterPro" id="IPR019594">
    <property type="entry name" value="Glu/Gly-bd"/>
</dbReference>
<dbReference type="FunFam" id="3.40.190.10:FF:000142">
    <property type="entry name" value="Ionotropic receptor 25a"/>
    <property type="match status" value="1"/>
</dbReference>
<evidence type="ECO:0000256" key="3">
    <source>
        <dbReference type="ARBA" id="ARBA00022448"/>
    </source>
</evidence>
<comment type="subcellular location">
    <subcellularLocation>
        <location evidence="1">Cell membrane</location>
        <topology evidence="1">Multi-pass membrane protein</topology>
    </subcellularLocation>
</comment>
<evidence type="ECO:0000256" key="10">
    <source>
        <dbReference type="ARBA" id="ARBA00023180"/>
    </source>
</evidence>
<keyword evidence="17" id="KW-0732">Signal</keyword>
<dbReference type="FunFam" id="3.40.190.10:FF:000153">
    <property type="entry name" value="Ionotropic receptor 25a"/>
    <property type="match status" value="1"/>
</dbReference>
<dbReference type="SUPFAM" id="SSF81324">
    <property type="entry name" value="Voltage-gated potassium channels"/>
    <property type="match status" value="1"/>
</dbReference>
<dbReference type="SUPFAM" id="SSF53850">
    <property type="entry name" value="Periplasmic binding protein-like II"/>
    <property type="match status" value="1"/>
</dbReference>
<dbReference type="GO" id="GO:0038023">
    <property type="term" value="F:signaling receptor activity"/>
    <property type="evidence" value="ECO:0007669"/>
    <property type="project" value="InterPro"/>
</dbReference>
<keyword evidence="7" id="KW-0406">Ion transport</keyword>
<feature type="transmembrane region" description="Helical" evidence="16">
    <location>
        <begin position="583"/>
        <end position="602"/>
    </location>
</feature>
<evidence type="ECO:0000256" key="2">
    <source>
        <dbReference type="ARBA" id="ARBA00008685"/>
    </source>
</evidence>
<keyword evidence="10" id="KW-0325">Glycoprotein</keyword>
<dbReference type="FunFam" id="1.10.287.70:FF:000080">
    <property type="entry name" value="Glutamate receptor ionotropic, kainate"/>
    <property type="match status" value="1"/>
</dbReference>
<evidence type="ECO:0000259" key="19">
    <source>
        <dbReference type="SMART" id="SM00918"/>
    </source>
</evidence>
<reference evidence="20 21" key="1">
    <citation type="submission" date="2015-08" db="EMBL/GenBank/DDBJ databases">
        <title>Ancestral chromatin configuration constrains chromatin evolution on differentiating sex chromosomes in Drosophila.</title>
        <authorList>
            <person name="Zhou Q."/>
            <person name="Bachtrog D."/>
        </authorList>
    </citation>
    <scope>NUCLEOTIDE SEQUENCE [LARGE SCALE GENOMIC DNA]</scope>
    <source>
        <tissue evidence="20">Whole larvae</tissue>
    </source>
</reference>
<dbReference type="OMA" id="DTFVMDH"/>
<dbReference type="Gene3D" id="1.10.287.70">
    <property type="match status" value="1"/>
</dbReference>
<evidence type="ECO:0000313" key="20">
    <source>
        <dbReference type="EMBL" id="ALC38173.1"/>
    </source>
</evidence>
<evidence type="ECO:0000256" key="14">
    <source>
        <dbReference type="PIRSR" id="PIRSR601508-2"/>
    </source>
</evidence>